<keyword evidence="7 9" id="KW-0733">Signal recognition particle</keyword>
<dbReference type="GO" id="GO:0006614">
    <property type="term" value="P:SRP-dependent cotranslational protein targeting to membrane"/>
    <property type="evidence" value="ECO:0007669"/>
    <property type="project" value="UniProtKB-UniRule"/>
</dbReference>
<evidence type="ECO:0000256" key="9">
    <source>
        <dbReference type="PIRNR" id="PIRNR038922"/>
    </source>
</evidence>
<dbReference type="Pfam" id="PF08492">
    <property type="entry name" value="SRP72"/>
    <property type="match status" value="1"/>
</dbReference>
<evidence type="ECO:0000256" key="8">
    <source>
        <dbReference type="ARBA" id="ARBA00023274"/>
    </source>
</evidence>
<gene>
    <name evidence="12" type="ORF">Z517_00067</name>
</gene>
<dbReference type="RefSeq" id="XP_013288487.1">
    <property type="nucleotide sequence ID" value="XM_013433033.1"/>
</dbReference>
<dbReference type="HOGENOM" id="CLU_013808_3_0_1"/>
<keyword evidence="13" id="KW-1185">Reference proteome</keyword>
<dbReference type="VEuPathDB" id="FungiDB:Z517_00067"/>
<comment type="subcellular location">
    <subcellularLocation>
        <location evidence="2 9">Cytoplasm</location>
    </subcellularLocation>
    <subcellularLocation>
        <location evidence="1">Endoplasmic reticulum</location>
    </subcellularLocation>
</comment>
<evidence type="ECO:0000256" key="1">
    <source>
        <dbReference type="ARBA" id="ARBA00004240"/>
    </source>
</evidence>
<dbReference type="OrthoDB" id="5421607at2759"/>
<keyword evidence="6" id="KW-0256">Endoplasmic reticulum</keyword>
<comment type="similarity">
    <text evidence="3 9">Belongs to the SRP72 family.</text>
</comment>
<evidence type="ECO:0000256" key="10">
    <source>
        <dbReference type="SAM" id="MobiDB-lite"/>
    </source>
</evidence>
<evidence type="ECO:0000256" key="7">
    <source>
        <dbReference type="ARBA" id="ARBA00023135"/>
    </source>
</evidence>
<dbReference type="InterPro" id="IPR011990">
    <property type="entry name" value="TPR-like_helical_dom_sf"/>
</dbReference>
<dbReference type="GO" id="GO:0005783">
    <property type="term" value="C:endoplasmic reticulum"/>
    <property type="evidence" value="ECO:0007669"/>
    <property type="project" value="UniProtKB-SubCell"/>
</dbReference>
<dbReference type="GO" id="GO:0043022">
    <property type="term" value="F:ribosome binding"/>
    <property type="evidence" value="ECO:0007669"/>
    <property type="project" value="TreeGrafter"/>
</dbReference>
<dbReference type="SUPFAM" id="SSF48452">
    <property type="entry name" value="TPR-like"/>
    <property type="match status" value="1"/>
</dbReference>
<evidence type="ECO:0000256" key="2">
    <source>
        <dbReference type="ARBA" id="ARBA00004496"/>
    </source>
</evidence>
<dbReference type="STRING" id="1442368.A0A0D2HJL9"/>
<feature type="compositionally biased region" description="Basic residues" evidence="10">
    <location>
        <begin position="643"/>
        <end position="652"/>
    </location>
</feature>
<evidence type="ECO:0000259" key="11">
    <source>
        <dbReference type="Pfam" id="PF08492"/>
    </source>
</evidence>
<evidence type="ECO:0000256" key="5">
    <source>
        <dbReference type="ARBA" id="ARBA00022490"/>
    </source>
</evidence>
<feature type="domain" description="Signal recognition particle SRP72 subunit RNA-binding" evidence="11">
    <location>
        <begin position="559"/>
        <end position="596"/>
    </location>
</feature>
<dbReference type="InterPro" id="IPR013699">
    <property type="entry name" value="Signal_recog_part_SRP72_RNA-bd"/>
</dbReference>
<dbReference type="Pfam" id="PF17004">
    <property type="entry name" value="SRP_TPR_like"/>
    <property type="match status" value="1"/>
</dbReference>
<sequence length="652" mass="71337">MSASLPSTLSSLLKKSTLEDHEQILTECNKALKSSKGSDPETQHVKVVALLKLDRYEDAVKFIEDTVGLKKKVELEYAYALYKTGRLKEAADLAATVKGRGAQHVEAQARYRLEDPNIPSELYKRLRSQKVDSEQYDLKVNQGAIDAQAQWLGLADLQSIRRVGREDLEAFETAYNAACGSIARGEYAQAEVLLKRAKELCKHSDDLTDQQKADELLPISVQQLFVLLSLGKTAEAESLAGEIDAAQASDLSTRTVGQNNVLLASSVSNQFLAHKIFHSTPNIPPNDRLFSYQSVPLESNRNTIDLQTFKFGGIVASTSKALKECTSPPLSTNALLASFFNAAAYAQNEMGRAGIRKILPTLEKRPTDIGLSITLVQLYVASGDITSAVELFESLLKRLESSVAEGEQNIRFNPMLVSLMISLYKARGQKEHVKQELARAASYWRTKSNAPTSLLTAAGVSLLESQTNEDLKLACDIFTKLREQQPNDKATIAGYVASHAWDDEAVAGADTDKLTATSELIRNIDTDLLENTGIPQSSNALTIAQLGRTRKRSAPEGGNLKPKRIRKSRLPKDYDESKKPDPERWLPMRDRSYYRPPKGKKKGKRGGGGSDDRTQGGAVDESLNVDAKPSAATVITASTGGANKKKKGKGKK</sequence>
<dbReference type="GO" id="GO:0008312">
    <property type="term" value="F:7S RNA binding"/>
    <property type="evidence" value="ECO:0007669"/>
    <property type="project" value="InterPro"/>
</dbReference>
<keyword evidence="5 9" id="KW-0963">Cytoplasm</keyword>
<evidence type="ECO:0000256" key="4">
    <source>
        <dbReference type="ARBA" id="ARBA00018350"/>
    </source>
</evidence>
<comment type="function">
    <text evidence="9">Component of the signal recognition particle (SRP) complex, a ribonucleoprotein complex that mediates the cotranslational targeting of secretory and membrane proteins to the endoplasmic reticulum (ER).</text>
</comment>
<accession>A0A0D2HJL9</accession>
<dbReference type="PANTHER" id="PTHR14094:SF9">
    <property type="entry name" value="SIGNAL RECOGNITION PARTICLE SUBUNIT SRP72"/>
    <property type="match status" value="1"/>
</dbReference>
<dbReference type="PANTHER" id="PTHR14094">
    <property type="entry name" value="SIGNAL RECOGNITION PARTICLE 72"/>
    <property type="match status" value="1"/>
</dbReference>
<reference evidence="12 13" key="1">
    <citation type="submission" date="2015-01" db="EMBL/GenBank/DDBJ databases">
        <title>The Genome Sequence of Fonsecaea pedrosoi CBS 271.37.</title>
        <authorList>
            <consortium name="The Broad Institute Genomics Platform"/>
            <person name="Cuomo C."/>
            <person name="de Hoog S."/>
            <person name="Gorbushina A."/>
            <person name="Stielow B."/>
            <person name="Teixiera M."/>
            <person name="Abouelleil A."/>
            <person name="Chapman S.B."/>
            <person name="Priest M."/>
            <person name="Young S.K."/>
            <person name="Wortman J."/>
            <person name="Nusbaum C."/>
            <person name="Birren B."/>
        </authorList>
    </citation>
    <scope>NUCLEOTIDE SEQUENCE [LARGE SCALE GENOMIC DNA]</scope>
    <source>
        <strain evidence="12 13">CBS 271.37</strain>
    </source>
</reference>
<organism evidence="12 13">
    <name type="scientific">Fonsecaea pedrosoi CBS 271.37</name>
    <dbReference type="NCBI Taxonomy" id="1442368"/>
    <lineage>
        <taxon>Eukaryota</taxon>
        <taxon>Fungi</taxon>
        <taxon>Dikarya</taxon>
        <taxon>Ascomycota</taxon>
        <taxon>Pezizomycotina</taxon>
        <taxon>Eurotiomycetes</taxon>
        <taxon>Chaetothyriomycetidae</taxon>
        <taxon>Chaetothyriales</taxon>
        <taxon>Herpotrichiellaceae</taxon>
        <taxon>Fonsecaea</taxon>
    </lineage>
</organism>
<name>A0A0D2HJL9_9EURO</name>
<proteinExistence type="inferred from homology"/>
<evidence type="ECO:0000313" key="12">
    <source>
        <dbReference type="EMBL" id="KIW84679.1"/>
    </source>
</evidence>
<dbReference type="GeneID" id="25299557"/>
<protein>
    <recommendedName>
        <fullName evidence="4 9">Signal recognition particle subunit SRP72</fullName>
    </recommendedName>
</protein>
<dbReference type="Proteomes" id="UP000053029">
    <property type="component" value="Unassembled WGS sequence"/>
</dbReference>
<dbReference type="PIRSF" id="PIRSF038922">
    <property type="entry name" value="SRP72"/>
    <property type="match status" value="1"/>
</dbReference>
<dbReference type="EMBL" id="KN846969">
    <property type="protein sequence ID" value="KIW84679.1"/>
    <property type="molecule type" value="Genomic_DNA"/>
</dbReference>
<feature type="region of interest" description="Disordered" evidence="10">
    <location>
        <begin position="540"/>
        <end position="652"/>
    </location>
</feature>
<evidence type="ECO:0000313" key="13">
    <source>
        <dbReference type="Proteomes" id="UP000053029"/>
    </source>
</evidence>
<dbReference type="Gene3D" id="1.25.40.10">
    <property type="entry name" value="Tetratricopeptide repeat domain"/>
    <property type="match status" value="1"/>
</dbReference>
<keyword evidence="8 9" id="KW-0687">Ribonucleoprotein</keyword>
<evidence type="ECO:0000256" key="3">
    <source>
        <dbReference type="ARBA" id="ARBA00007676"/>
    </source>
</evidence>
<evidence type="ECO:0000256" key="6">
    <source>
        <dbReference type="ARBA" id="ARBA00022824"/>
    </source>
</evidence>
<dbReference type="InterPro" id="IPR031545">
    <property type="entry name" value="SRP72_TPR-like"/>
</dbReference>
<dbReference type="AlphaFoldDB" id="A0A0D2HJL9"/>
<feature type="compositionally biased region" description="Basic and acidic residues" evidence="10">
    <location>
        <begin position="570"/>
        <end position="593"/>
    </location>
</feature>
<dbReference type="InterPro" id="IPR026270">
    <property type="entry name" value="SRP72"/>
</dbReference>
<dbReference type="GO" id="GO:0005786">
    <property type="term" value="C:signal recognition particle, endoplasmic reticulum targeting"/>
    <property type="evidence" value="ECO:0007669"/>
    <property type="project" value="UniProtKB-UniRule"/>
</dbReference>